<dbReference type="RefSeq" id="WP_167173961.1">
    <property type="nucleotide sequence ID" value="NZ_JAAOYM010000001.1"/>
</dbReference>
<reference evidence="1 2" key="1">
    <citation type="submission" date="2020-03" db="EMBL/GenBank/DDBJ databases">
        <title>Sequencing the genomes of 1000 actinobacteria strains.</title>
        <authorList>
            <person name="Klenk H.-P."/>
        </authorList>
    </citation>
    <scope>NUCLEOTIDE SEQUENCE [LARGE SCALE GENOMIC DNA]</scope>
    <source>
        <strain evidence="1 2">DSM 45685</strain>
    </source>
</reference>
<evidence type="ECO:0000313" key="1">
    <source>
        <dbReference type="EMBL" id="NIJ13840.1"/>
    </source>
</evidence>
<accession>A0A7X5ZSY7</accession>
<keyword evidence="2" id="KW-1185">Reference proteome</keyword>
<evidence type="ECO:0000313" key="2">
    <source>
        <dbReference type="Proteomes" id="UP000545493"/>
    </source>
</evidence>
<sequence length="208" mass="22859">MRKTNFGLIAGGLAAALAGAVAYVVLLRDKVLTWGATADEVSRSLPGDELIPDPDITATRAIEIEAPPNRVWPWLVQIGSGRAGLYSYDWIENLLGYDLHSSSRILPEFQNLGVGDVVPLGPHGPRLRVESLRPGESLVLRGEDEPWSWTFALTDVGDGHTRLVSRNRFATGEPSAKTRLRNLAVIEPESLVMERKMLRGIKERAERG</sequence>
<comment type="caution">
    <text evidence="1">The sequence shown here is derived from an EMBL/GenBank/DDBJ whole genome shotgun (WGS) entry which is preliminary data.</text>
</comment>
<protein>
    <recommendedName>
        <fullName evidence="3">Polyketide cyclase / dehydrase and lipid transport</fullName>
    </recommendedName>
</protein>
<organism evidence="1 2">
    <name type="scientific">Saccharomonospora amisosensis</name>
    <dbReference type="NCBI Taxonomy" id="1128677"/>
    <lineage>
        <taxon>Bacteria</taxon>
        <taxon>Bacillati</taxon>
        <taxon>Actinomycetota</taxon>
        <taxon>Actinomycetes</taxon>
        <taxon>Pseudonocardiales</taxon>
        <taxon>Pseudonocardiaceae</taxon>
        <taxon>Saccharomonospora</taxon>
    </lineage>
</organism>
<dbReference type="EMBL" id="JAAOYM010000001">
    <property type="protein sequence ID" value="NIJ13840.1"/>
    <property type="molecule type" value="Genomic_DNA"/>
</dbReference>
<dbReference type="SUPFAM" id="SSF55961">
    <property type="entry name" value="Bet v1-like"/>
    <property type="match status" value="1"/>
</dbReference>
<evidence type="ECO:0008006" key="3">
    <source>
        <dbReference type="Google" id="ProtNLM"/>
    </source>
</evidence>
<proteinExistence type="predicted"/>
<dbReference type="AlphaFoldDB" id="A0A7X5ZSY7"/>
<dbReference type="InterPro" id="IPR023393">
    <property type="entry name" value="START-like_dom_sf"/>
</dbReference>
<dbReference type="Proteomes" id="UP000545493">
    <property type="component" value="Unassembled WGS sequence"/>
</dbReference>
<dbReference type="Gene3D" id="3.30.530.20">
    <property type="match status" value="1"/>
</dbReference>
<gene>
    <name evidence="1" type="ORF">FHU38_004184</name>
</gene>
<name>A0A7X5ZSY7_9PSEU</name>